<protein>
    <submittedName>
        <fullName evidence="2">Uncharacterized protein</fullName>
    </submittedName>
</protein>
<evidence type="ECO:0000313" key="2">
    <source>
        <dbReference type="EMBL" id="CAG7723886.1"/>
    </source>
</evidence>
<name>A0A8J2P394_9HEXA</name>
<comment type="caution">
    <text evidence="2">The sequence shown here is derived from an EMBL/GenBank/DDBJ whole genome shotgun (WGS) entry which is preliminary data.</text>
</comment>
<gene>
    <name evidence="2" type="ORF">AFUS01_LOCUS12942</name>
</gene>
<evidence type="ECO:0000256" key="1">
    <source>
        <dbReference type="SAM" id="MobiDB-lite"/>
    </source>
</evidence>
<accession>A0A8J2P394</accession>
<dbReference type="AlphaFoldDB" id="A0A8J2P394"/>
<feature type="region of interest" description="Disordered" evidence="1">
    <location>
        <begin position="1"/>
        <end position="23"/>
    </location>
</feature>
<sequence length="96" mass="10608">IKGELTGEDGSYSAENGEQGNEFFDGLQSNYRDAFVDMIATFQNINSTLTSLATKIDIMDQKIAASTNRMEQMESKLTDFVGPTGTPLGNYYSQYN</sequence>
<reference evidence="2" key="1">
    <citation type="submission" date="2021-06" db="EMBL/GenBank/DDBJ databases">
        <authorList>
            <person name="Hodson N. C."/>
            <person name="Mongue J. A."/>
            <person name="Jaron S. K."/>
        </authorList>
    </citation>
    <scope>NUCLEOTIDE SEQUENCE</scope>
</reference>
<evidence type="ECO:0000313" key="3">
    <source>
        <dbReference type="Proteomes" id="UP000708208"/>
    </source>
</evidence>
<keyword evidence="3" id="KW-1185">Reference proteome</keyword>
<feature type="non-terminal residue" evidence="2">
    <location>
        <position position="1"/>
    </location>
</feature>
<dbReference type="EMBL" id="CAJVCH010103423">
    <property type="protein sequence ID" value="CAG7723886.1"/>
    <property type="molecule type" value="Genomic_DNA"/>
</dbReference>
<dbReference type="Proteomes" id="UP000708208">
    <property type="component" value="Unassembled WGS sequence"/>
</dbReference>
<proteinExistence type="predicted"/>
<organism evidence="2 3">
    <name type="scientific">Allacma fusca</name>
    <dbReference type="NCBI Taxonomy" id="39272"/>
    <lineage>
        <taxon>Eukaryota</taxon>
        <taxon>Metazoa</taxon>
        <taxon>Ecdysozoa</taxon>
        <taxon>Arthropoda</taxon>
        <taxon>Hexapoda</taxon>
        <taxon>Collembola</taxon>
        <taxon>Symphypleona</taxon>
        <taxon>Sminthuridae</taxon>
        <taxon>Allacma</taxon>
    </lineage>
</organism>